<keyword evidence="5 8" id="KW-1133">Transmembrane helix</keyword>
<feature type="transmembrane region" description="Helical" evidence="8">
    <location>
        <begin position="407"/>
        <end position="428"/>
    </location>
</feature>
<dbReference type="AlphaFoldDB" id="A0A512IGS9"/>
<evidence type="ECO:0000256" key="1">
    <source>
        <dbReference type="ARBA" id="ARBA00004651"/>
    </source>
</evidence>
<dbReference type="PROSITE" id="PS50850">
    <property type="entry name" value="MFS"/>
    <property type="match status" value="1"/>
</dbReference>
<evidence type="ECO:0000256" key="4">
    <source>
        <dbReference type="ARBA" id="ARBA00022692"/>
    </source>
</evidence>
<dbReference type="Pfam" id="PF07690">
    <property type="entry name" value="MFS_1"/>
    <property type="match status" value="1"/>
</dbReference>
<dbReference type="InterPro" id="IPR036259">
    <property type="entry name" value="MFS_trans_sf"/>
</dbReference>
<organism evidence="10 11">
    <name type="scientific">Kocuria turfanensis</name>
    <dbReference type="NCBI Taxonomy" id="388357"/>
    <lineage>
        <taxon>Bacteria</taxon>
        <taxon>Bacillati</taxon>
        <taxon>Actinomycetota</taxon>
        <taxon>Actinomycetes</taxon>
        <taxon>Micrococcales</taxon>
        <taxon>Micrococcaceae</taxon>
        <taxon>Kocuria</taxon>
    </lineage>
</organism>
<evidence type="ECO:0000313" key="11">
    <source>
        <dbReference type="Proteomes" id="UP000321103"/>
    </source>
</evidence>
<evidence type="ECO:0000313" key="10">
    <source>
        <dbReference type="EMBL" id="GEO96901.1"/>
    </source>
</evidence>
<feature type="transmembrane region" description="Helical" evidence="8">
    <location>
        <begin position="124"/>
        <end position="147"/>
    </location>
</feature>
<feature type="transmembrane region" description="Helical" evidence="8">
    <location>
        <begin position="153"/>
        <end position="178"/>
    </location>
</feature>
<evidence type="ECO:0000256" key="6">
    <source>
        <dbReference type="ARBA" id="ARBA00023136"/>
    </source>
</evidence>
<dbReference type="Gene3D" id="1.20.1250.20">
    <property type="entry name" value="MFS general substrate transporter like domains"/>
    <property type="match status" value="2"/>
</dbReference>
<feature type="transmembrane region" description="Helical" evidence="8">
    <location>
        <begin position="434"/>
        <end position="455"/>
    </location>
</feature>
<feature type="transmembrane region" description="Helical" evidence="8">
    <location>
        <begin position="312"/>
        <end position="331"/>
    </location>
</feature>
<feature type="region of interest" description="Disordered" evidence="7">
    <location>
        <begin position="1"/>
        <end position="32"/>
    </location>
</feature>
<evidence type="ECO:0000256" key="8">
    <source>
        <dbReference type="SAM" id="Phobius"/>
    </source>
</evidence>
<comment type="subcellular location">
    <subcellularLocation>
        <location evidence="1">Cell membrane</location>
        <topology evidence="1">Multi-pass membrane protein</topology>
    </subcellularLocation>
</comment>
<dbReference type="GO" id="GO:0005886">
    <property type="term" value="C:plasma membrane"/>
    <property type="evidence" value="ECO:0007669"/>
    <property type="project" value="UniProtKB-SubCell"/>
</dbReference>
<evidence type="ECO:0000259" key="9">
    <source>
        <dbReference type="PROSITE" id="PS50850"/>
    </source>
</evidence>
<feature type="transmembrane region" description="Helical" evidence="8">
    <location>
        <begin position="223"/>
        <end position="242"/>
    </location>
</feature>
<dbReference type="STRING" id="388357.GCA_001580365_02009"/>
<keyword evidence="6 8" id="KW-0472">Membrane</keyword>
<evidence type="ECO:0000256" key="2">
    <source>
        <dbReference type="ARBA" id="ARBA00022448"/>
    </source>
</evidence>
<dbReference type="PANTHER" id="PTHR43045:SF1">
    <property type="entry name" value="SHIKIMATE TRANSPORTER"/>
    <property type="match status" value="1"/>
</dbReference>
<feature type="transmembrane region" description="Helical" evidence="8">
    <location>
        <begin position="277"/>
        <end position="300"/>
    </location>
</feature>
<feature type="transmembrane region" description="Helical" evidence="8">
    <location>
        <begin position="199"/>
        <end position="217"/>
    </location>
</feature>
<evidence type="ECO:0000256" key="7">
    <source>
        <dbReference type="SAM" id="MobiDB-lite"/>
    </source>
</evidence>
<feature type="transmembrane region" description="Helical" evidence="8">
    <location>
        <begin position="343"/>
        <end position="363"/>
    </location>
</feature>
<feature type="transmembrane region" description="Helical" evidence="8">
    <location>
        <begin position="88"/>
        <end position="112"/>
    </location>
</feature>
<gene>
    <name evidence="10" type="ORF">KTU01_30240</name>
</gene>
<keyword evidence="3" id="KW-1003">Cell membrane</keyword>
<dbReference type="PANTHER" id="PTHR43045">
    <property type="entry name" value="SHIKIMATE TRANSPORTER"/>
    <property type="match status" value="1"/>
</dbReference>
<dbReference type="GO" id="GO:0022857">
    <property type="term" value="F:transmembrane transporter activity"/>
    <property type="evidence" value="ECO:0007669"/>
    <property type="project" value="InterPro"/>
</dbReference>
<evidence type="ECO:0000256" key="3">
    <source>
        <dbReference type="ARBA" id="ARBA00022475"/>
    </source>
</evidence>
<feature type="transmembrane region" description="Helical" evidence="8">
    <location>
        <begin position="369"/>
        <end position="395"/>
    </location>
</feature>
<keyword evidence="11" id="KW-1185">Reference proteome</keyword>
<feature type="compositionally biased region" description="Polar residues" evidence="7">
    <location>
        <begin position="1"/>
        <end position="10"/>
    </location>
</feature>
<name>A0A512IGS9_9MICC</name>
<dbReference type="EMBL" id="BJZS01000100">
    <property type="protein sequence ID" value="GEO96901.1"/>
    <property type="molecule type" value="Genomic_DNA"/>
</dbReference>
<proteinExistence type="predicted"/>
<comment type="caution">
    <text evidence="10">The sequence shown here is derived from an EMBL/GenBank/DDBJ whole genome shotgun (WGS) entry which is preliminary data.</text>
</comment>
<reference evidence="10 11" key="1">
    <citation type="submission" date="2019-07" db="EMBL/GenBank/DDBJ databases">
        <title>Whole genome shotgun sequence of Kocuria turfanensis NBRC 107627.</title>
        <authorList>
            <person name="Hosoyama A."/>
            <person name="Uohara A."/>
            <person name="Ohji S."/>
            <person name="Ichikawa N."/>
        </authorList>
    </citation>
    <scope>NUCLEOTIDE SEQUENCE [LARGE SCALE GENOMIC DNA]</scope>
    <source>
        <strain evidence="10 11">NBRC 107627</strain>
    </source>
</reference>
<evidence type="ECO:0000256" key="5">
    <source>
        <dbReference type="ARBA" id="ARBA00022989"/>
    </source>
</evidence>
<dbReference type="Proteomes" id="UP000321103">
    <property type="component" value="Unassembled WGS sequence"/>
</dbReference>
<feature type="transmembrane region" description="Helical" evidence="8">
    <location>
        <begin position="62"/>
        <end position="82"/>
    </location>
</feature>
<dbReference type="InterPro" id="IPR011701">
    <property type="entry name" value="MFS"/>
</dbReference>
<keyword evidence="4 8" id="KW-0812">Transmembrane</keyword>
<protein>
    <submittedName>
        <fullName evidence="10">MFS transporter</fullName>
    </submittedName>
</protein>
<dbReference type="InterPro" id="IPR020846">
    <property type="entry name" value="MFS_dom"/>
</dbReference>
<sequence length="467" mass="49072">MTPVVTTPESAPSAEAPMNNPTETQEGLTPRGNIEAGATRQISDQEATKVAMGALVGTAMEWYDFFLFSAAAALIFNVQYFANENATAAALASFATFGVGLVARPLGGMFFGAMGDRIGRRKTLMVTIVGIGIITGLIGLLPTYAAIGIAAPILLVLLRVAQGLFVGGEWSGAMTIVVENAPLARRARYAALPQIGSPIGTILSSGGFFLMTLFFSQENFNDFGWRIPFLAAFPMLLVALWIRSRLDESPVFAELMESGETEKAPIRAVIRHHWKHIIIGMAAAMLGVGGFYLVTAFVVYYGVSILGYSPSLMLFGGMVAAVVEIPVLIAGGRLAERFGASKVIIYGGIVSALSAVPAFLMIASGNDVLVVTGMVFAVATLSFPYAASGTVLTGLFPARTRYTGVGFAQNTAGMVSGFVPLLATAFVAGAGNHWWPAAAMLVFLSLFTAVAGAIAPRMSVDLPGYKH</sequence>
<feature type="domain" description="Major facilitator superfamily (MFS) profile" evidence="9">
    <location>
        <begin position="50"/>
        <end position="463"/>
    </location>
</feature>
<dbReference type="SUPFAM" id="SSF103473">
    <property type="entry name" value="MFS general substrate transporter"/>
    <property type="match status" value="1"/>
</dbReference>
<keyword evidence="2" id="KW-0813">Transport</keyword>
<accession>A0A512IGS9</accession>